<proteinExistence type="predicted"/>
<sequence>MGQKIWESVDSFIESLKNAGVRINNESELRERMLEARMWHMAFMTLASNGQSLGISFEGDENSLDESALSRLFASNKFARGAEHSFAAHLKAAH</sequence>
<evidence type="ECO:0000313" key="1">
    <source>
        <dbReference type="EMBL" id="MEN3068976.1"/>
    </source>
</evidence>
<organism evidence="1 2">
    <name type="scientific">Uliginosibacterium sediminicola</name>
    <dbReference type="NCBI Taxonomy" id="2024550"/>
    <lineage>
        <taxon>Bacteria</taxon>
        <taxon>Pseudomonadati</taxon>
        <taxon>Pseudomonadota</taxon>
        <taxon>Betaproteobacteria</taxon>
        <taxon>Rhodocyclales</taxon>
        <taxon>Zoogloeaceae</taxon>
        <taxon>Uliginosibacterium</taxon>
    </lineage>
</organism>
<reference evidence="1 2" key="1">
    <citation type="journal article" date="2018" name="Int. J. Syst. Evol. Microbiol.">
        <title>Uliginosibacterium sediminicola sp. nov., isolated from freshwater sediment.</title>
        <authorList>
            <person name="Hwang W.M."/>
            <person name="Kim S.M."/>
            <person name="Kang K."/>
            <person name="Ahn T.Y."/>
        </authorList>
    </citation>
    <scope>NUCLEOTIDE SEQUENCE [LARGE SCALE GENOMIC DNA]</scope>
    <source>
        <strain evidence="1 2">M1-21</strain>
    </source>
</reference>
<evidence type="ECO:0000313" key="2">
    <source>
        <dbReference type="Proteomes" id="UP001410394"/>
    </source>
</evidence>
<dbReference type="Proteomes" id="UP001410394">
    <property type="component" value="Unassembled WGS sequence"/>
</dbReference>
<name>A0ABU9YYV7_9RHOO</name>
<gene>
    <name evidence="1" type="ORF">ABDB84_10850</name>
</gene>
<keyword evidence="2" id="KW-1185">Reference proteome</keyword>
<accession>A0ABU9YYV7</accession>
<protein>
    <submittedName>
        <fullName evidence="1">Uncharacterized protein</fullName>
    </submittedName>
</protein>
<comment type="caution">
    <text evidence="1">The sequence shown here is derived from an EMBL/GenBank/DDBJ whole genome shotgun (WGS) entry which is preliminary data.</text>
</comment>
<dbReference type="EMBL" id="JBDIVE010000005">
    <property type="protein sequence ID" value="MEN3068976.1"/>
    <property type="molecule type" value="Genomic_DNA"/>
</dbReference>
<dbReference type="RefSeq" id="WP_345919747.1">
    <property type="nucleotide sequence ID" value="NZ_JBDIVE010000005.1"/>
</dbReference>